<proteinExistence type="predicted"/>
<evidence type="ECO:0000313" key="2">
    <source>
        <dbReference type="Proteomes" id="UP000194945"/>
    </source>
</evidence>
<comment type="caution">
    <text evidence="1">The sequence shown here is derived from an EMBL/GenBank/DDBJ whole genome shotgun (WGS) entry which is preliminary data.</text>
</comment>
<dbReference type="EMBL" id="NFDE01000055">
    <property type="protein sequence ID" value="OTX87290.1"/>
    <property type="molecule type" value="Genomic_DNA"/>
</dbReference>
<reference evidence="1 2" key="1">
    <citation type="submission" date="2016-10" db="EMBL/GenBank/DDBJ databases">
        <title>Comparative genomics of Bacillus thuringiensis reveals a path to pathogens against multiple invertebrate hosts.</title>
        <authorList>
            <person name="Zheng J."/>
            <person name="Gao Q."/>
            <person name="Liu H."/>
            <person name="Peng D."/>
            <person name="Ruan L."/>
            <person name="Sun M."/>
        </authorList>
    </citation>
    <scope>NUCLEOTIDE SEQUENCE [LARGE SCALE GENOMIC DNA]</scope>
    <source>
        <strain evidence="1">BGSC 4BK1</strain>
    </source>
</reference>
<evidence type="ECO:0000313" key="1">
    <source>
        <dbReference type="EMBL" id="OTX87290.1"/>
    </source>
</evidence>
<sequence>MHVQNHIYPALTGSKTPTSNFGECEEVRWEITARKSPIGSTNNQWGWTKPPLIKVSLYYKLNYCPYNNVSLLSSNSIVASARFPYTKSKK</sequence>
<accession>A0A2C9YJ22</accession>
<gene>
    <name evidence="1" type="ORF">BK730_17965</name>
</gene>
<protein>
    <submittedName>
        <fullName evidence="1">Uncharacterized protein</fullName>
    </submittedName>
</protein>
<dbReference type="AlphaFoldDB" id="A0A2C9YJ22"/>
<dbReference type="Proteomes" id="UP000194945">
    <property type="component" value="Unassembled WGS sequence"/>
</dbReference>
<name>A0A2C9YJ22_9BACI</name>
<organism evidence="1 2">
    <name type="scientific">Bacillus wiedmannii</name>
    <dbReference type="NCBI Taxonomy" id="1890302"/>
    <lineage>
        <taxon>Bacteria</taxon>
        <taxon>Bacillati</taxon>
        <taxon>Bacillota</taxon>
        <taxon>Bacilli</taxon>
        <taxon>Bacillales</taxon>
        <taxon>Bacillaceae</taxon>
        <taxon>Bacillus</taxon>
        <taxon>Bacillus cereus group</taxon>
    </lineage>
</organism>